<reference evidence="3 4" key="1">
    <citation type="submission" date="2012-12" db="EMBL/GenBank/DDBJ databases">
        <title>Genome assembly of Marinobacter sp. AK21.</title>
        <authorList>
            <person name="Khatri I."/>
            <person name="Kumar R."/>
            <person name="Vaidya B."/>
            <person name="Subramanian S."/>
            <person name="Pinnaka A."/>
        </authorList>
    </citation>
    <scope>NUCLEOTIDE SEQUENCE [LARGE SCALE GENOMIC DNA]</scope>
    <source>
        <strain evidence="3 4">AK21</strain>
    </source>
</reference>
<dbReference type="SUPFAM" id="SSF55781">
    <property type="entry name" value="GAF domain-like"/>
    <property type="match status" value="1"/>
</dbReference>
<organism evidence="3 4">
    <name type="scientific">Marinobacter nitratireducens</name>
    <dbReference type="NCBI Taxonomy" id="1137280"/>
    <lineage>
        <taxon>Bacteria</taxon>
        <taxon>Pseudomonadati</taxon>
        <taxon>Pseudomonadota</taxon>
        <taxon>Gammaproteobacteria</taxon>
        <taxon>Pseudomonadales</taxon>
        <taxon>Marinobacteraceae</taxon>
        <taxon>Marinobacter</taxon>
    </lineage>
</organism>
<dbReference type="Gene3D" id="1.10.3210.10">
    <property type="entry name" value="Hypothetical protein af1432"/>
    <property type="match status" value="1"/>
</dbReference>
<dbReference type="Pfam" id="PF13487">
    <property type="entry name" value="HD_5"/>
    <property type="match status" value="1"/>
</dbReference>
<dbReference type="PATRIC" id="fig|1137280.3.peg.1537"/>
<evidence type="ECO:0000313" key="4">
    <source>
        <dbReference type="Proteomes" id="UP000035057"/>
    </source>
</evidence>
<evidence type="ECO:0000313" key="3">
    <source>
        <dbReference type="EMBL" id="KEF31373.1"/>
    </source>
</evidence>
<comment type="caution">
    <text evidence="3">The sequence shown here is derived from an EMBL/GenBank/DDBJ whole genome shotgun (WGS) entry which is preliminary data.</text>
</comment>
<dbReference type="InterPro" id="IPR029016">
    <property type="entry name" value="GAF-like_dom_sf"/>
</dbReference>
<dbReference type="InterPro" id="IPR003607">
    <property type="entry name" value="HD/PDEase_dom"/>
</dbReference>
<dbReference type="EMBL" id="ANIE01000005">
    <property type="protein sequence ID" value="KEF31373.1"/>
    <property type="molecule type" value="Genomic_DNA"/>
</dbReference>
<dbReference type="PANTHER" id="PTHR45228:SF1">
    <property type="entry name" value="CYCLIC DI-GMP PHOSPHODIESTERASE TM_0186"/>
    <property type="match status" value="1"/>
</dbReference>
<dbReference type="InterPro" id="IPR052020">
    <property type="entry name" value="Cyclic_di-GMP/3'3'-cGAMP_PDE"/>
</dbReference>
<accession>A0A072N338</accession>
<dbReference type="PROSITE" id="PS51832">
    <property type="entry name" value="HD_GYP"/>
    <property type="match status" value="1"/>
</dbReference>
<dbReference type="Gene3D" id="3.30.450.40">
    <property type="match status" value="1"/>
</dbReference>
<proteinExistence type="predicted"/>
<dbReference type="CDD" id="cd00077">
    <property type="entry name" value="HDc"/>
    <property type="match status" value="1"/>
</dbReference>
<dbReference type="InterPro" id="IPR006674">
    <property type="entry name" value="HD_domain"/>
</dbReference>
<feature type="domain" description="HD" evidence="1">
    <location>
        <begin position="176"/>
        <end position="311"/>
    </location>
</feature>
<dbReference type="GO" id="GO:0008081">
    <property type="term" value="F:phosphoric diester hydrolase activity"/>
    <property type="evidence" value="ECO:0007669"/>
    <property type="project" value="UniProtKB-ARBA"/>
</dbReference>
<evidence type="ECO:0000259" key="1">
    <source>
        <dbReference type="PROSITE" id="PS51831"/>
    </source>
</evidence>
<feature type="domain" description="HD-GYP" evidence="2">
    <location>
        <begin position="154"/>
        <end position="362"/>
    </location>
</feature>
<keyword evidence="4" id="KW-1185">Reference proteome</keyword>
<dbReference type="AlphaFoldDB" id="A0A072N338"/>
<name>A0A072N338_9GAMM</name>
<gene>
    <name evidence="3" type="ORF">D777_01722</name>
</gene>
<dbReference type="STRING" id="1137280.D777_01722"/>
<dbReference type="Proteomes" id="UP000035057">
    <property type="component" value="Unassembled WGS sequence"/>
</dbReference>
<dbReference type="PANTHER" id="PTHR45228">
    <property type="entry name" value="CYCLIC DI-GMP PHOSPHODIESTERASE TM_0186-RELATED"/>
    <property type="match status" value="1"/>
</dbReference>
<dbReference type="SMART" id="SM00471">
    <property type="entry name" value="HDc"/>
    <property type="match status" value="1"/>
</dbReference>
<evidence type="ECO:0000259" key="2">
    <source>
        <dbReference type="PROSITE" id="PS51832"/>
    </source>
</evidence>
<dbReference type="PROSITE" id="PS51831">
    <property type="entry name" value="HD"/>
    <property type="match status" value="1"/>
</dbReference>
<sequence length="364" mass="41027">MSANQSGSLADKLAHLHRSTQEHFPFITRVSLALYDQETDLIRTFVYSGDVSPLNHYQARLSACHSLNQLAINNTVRLEQDLAVFSDSKHIHAQKIYAAGYRGSYTVPVNCAGELVGFVFFNADREGAFSQECIDRLDLVADLIGMLMHTSLISIRTLMSTVQSAIDLTQFRDPETGAHLHRMSRYARTIARSLMRESDSDDQFSEYLYLFAPLHDIGKITIPDNVLLKPGKLTEEEFEVMKTHPENGGELAKRLVRNFKLDKLKYLDVLLNIIVHHHEAWNGEGYPDGLAGDDIPLEARIVAVADVYDALTSKRPYKEAWSQEEALSEMRRMSGEKLDPSCVQALIENLGEISRIQKSFPDNT</sequence>
<dbReference type="InterPro" id="IPR037522">
    <property type="entry name" value="HD_GYP_dom"/>
</dbReference>
<protein>
    <submittedName>
        <fullName evidence="3">Uncharacterized protein</fullName>
    </submittedName>
</protein>
<dbReference type="SUPFAM" id="SSF109604">
    <property type="entry name" value="HD-domain/PDEase-like"/>
    <property type="match status" value="1"/>
</dbReference>